<dbReference type="AlphaFoldDB" id="A0A1E5VG38"/>
<dbReference type="OrthoDB" id="10556021at2759"/>
<keyword evidence="2" id="KW-1185">Reference proteome</keyword>
<dbReference type="InterPro" id="IPR011989">
    <property type="entry name" value="ARM-like"/>
</dbReference>
<dbReference type="Proteomes" id="UP000095767">
    <property type="component" value="Unassembled WGS sequence"/>
</dbReference>
<reference evidence="1 2" key="1">
    <citation type="submission" date="2016-09" db="EMBL/GenBank/DDBJ databases">
        <title>The draft genome of Dichanthelium oligosanthes: A C3 panicoid grass species.</title>
        <authorList>
            <person name="Studer A.J."/>
            <person name="Schnable J.C."/>
            <person name="Brutnell T.P."/>
        </authorList>
    </citation>
    <scope>NUCLEOTIDE SEQUENCE [LARGE SCALE GENOMIC DNA]</scope>
    <source>
        <strain evidence="2">cv. Kellogg 1175</strain>
        <tissue evidence="1">Leaf</tissue>
    </source>
</reference>
<dbReference type="InterPro" id="IPR016024">
    <property type="entry name" value="ARM-type_fold"/>
</dbReference>
<evidence type="ECO:0000313" key="2">
    <source>
        <dbReference type="Proteomes" id="UP000095767"/>
    </source>
</evidence>
<dbReference type="EMBL" id="LWDX02040925">
    <property type="protein sequence ID" value="OEL24035.1"/>
    <property type="molecule type" value="Genomic_DNA"/>
</dbReference>
<organism evidence="1 2">
    <name type="scientific">Dichanthelium oligosanthes</name>
    <dbReference type="NCBI Taxonomy" id="888268"/>
    <lineage>
        <taxon>Eukaryota</taxon>
        <taxon>Viridiplantae</taxon>
        <taxon>Streptophyta</taxon>
        <taxon>Embryophyta</taxon>
        <taxon>Tracheophyta</taxon>
        <taxon>Spermatophyta</taxon>
        <taxon>Magnoliopsida</taxon>
        <taxon>Liliopsida</taxon>
        <taxon>Poales</taxon>
        <taxon>Poaceae</taxon>
        <taxon>PACMAD clade</taxon>
        <taxon>Panicoideae</taxon>
        <taxon>Panicodae</taxon>
        <taxon>Paniceae</taxon>
        <taxon>Dichantheliinae</taxon>
        <taxon>Dichanthelium</taxon>
    </lineage>
</organism>
<comment type="caution">
    <text evidence="1">The sequence shown here is derived from an EMBL/GenBank/DDBJ whole genome shotgun (WGS) entry which is preliminary data.</text>
</comment>
<protein>
    <submittedName>
        <fullName evidence="1">Uncharacterized protein</fullName>
    </submittedName>
</protein>
<dbReference type="SUPFAM" id="SSF48371">
    <property type="entry name" value="ARM repeat"/>
    <property type="match status" value="1"/>
</dbReference>
<name>A0A1E5VG38_9POAL</name>
<accession>A0A1E5VG38</accession>
<proteinExistence type="predicted"/>
<evidence type="ECO:0000313" key="1">
    <source>
        <dbReference type="EMBL" id="OEL24035.1"/>
    </source>
</evidence>
<gene>
    <name evidence="1" type="ORF">BAE44_0014943</name>
</gene>
<sequence length="178" mass="19432">MAKVSSVVAILSEYNTFRRKVVEVGGINMLAKLLRTKDALVRNEASAAILALCRDDAMALSHVPDTSLVECLSDGVVTDESLLLLESTSHRGFVQDWIVSSVVLLMKVITQHGVGYVTSRGIQTAVGLIYHAVQGDAGRGRLEMAPILPDFVEVLRDLKTKEMPLERVFEIDQILAIA</sequence>
<dbReference type="Gene3D" id="1.25.10.10">
    <property type="entry name" value="Leucine-rich Repeat Variant"/>
    <property type="match status" value="1"/>
</dbReference>